<evidence type="ECO:0000313" key="2">
    <source>
        <dbReference type="Proteomes" id="UP000219048"/>
    </source>
</evidence>
<dbReference type="RefSeq" id="WP_097044891.1">
    <property type="nucleotide sequence ID" value="NZ_OBEH01000002.1"/>
</dbReference>
<keyword evidence="2" id="KW-1185">Reference proteome</keyword>
<organism evidence="1 2">
    <name type="scientific">Flagellimonas pacifica</name>
    <dbReference type="NCBI Taxonomy" id="1247520"/>
    <lineage>
        <taxon>Bacteria</taxon>
        <taxon>Pseudomonadati</taxon>
        <taxon>Bacteroidota</taxon>
        <taxon>Flavobacteriia</taxon>
        <taxon>Flavobacteriales</taxon>
        <taxon>Flavobacteriaceae</taxon>
        <taxon>Flagellimonas</taxon>
    </lineage>
</organism>
<proteinExistence type="predicted"/>
<dbReference type="EMBL" id="OBEH01000002">
    <property type="protein sequence ID" value="SNY99392.1"/>
    <property type="molecule type" value="Genomic_DNA"/>
</dbReference>
<dbReference type="Proteomes" id="UP000219048">
    <property type="component" value="Unassembled WGS sequence"/>
</dbReference>
<evidence type="ECO:0008006" key="3">
    <source>
        <dbReference type="Google" id="ProtNLM"/>
    </source>
</evidence>
<dbReference type="OrthoDB" id="5684515at2"/>
<gene>
    <name evidence="1" type="ORF">SAMN06265377_1197</name>
</gene>
<name>A0A285MQC8_9FLAO</name>
<dbReference type="Pfam" id="PF26421">
    <property type="entry name" value="Avidin_like"/>
    <property type="match status" value="1"/>
</dbReference>
<dbReference type="InterPro" id="IPR058595">
    <property type="entry name" value="Avidin-like"/>
</dbReference>
<protein>
    <recommendedName>
        <fullName evidence="3">N-acetylglutamate synthase</fullName>
    </recommendedName>
</protein>
<reference evidence="2" key="1">
    <citation type="submission" date="2017-09" db="EMBL/GenBank/DDBJ databases">
        <authorList>
            <person name="Varghese N."/>
            <person name="Submissions S."/>
        </authorList>
    </citation>
    <scope>NUCLEOTIDE SEQUENCE [LARGE SCALE GENOMIC DNA]</scope>
    <source>
        <strain evidence="2">DSM 25885</strain>
    </source>
</reference>
<evidence type="ECO:0000313" key="1">
    <source>
        <dbReference type="EMBL" id="SNY99392.1"/>
    </source>
</evidence>
<dbReference type="AlphaFoldDB" id="A0A285MQC8"/>
<sequence length="113" mass="12580">MTKISLNKVKMNVIKTSNNGVVNKETIFIFTQNDNLIHAEYTGGQIVKGFLVGNLKGNTLKFSYCQLQVDGRLDNGSSTGEISTSNKGKIRLTEYFKWDSRPGQSGTNIFEQI</sequence>
<accession>A0A285MQC8</accession>